<dbReference type="PROSITE" id="PS50922">
    <property type="entry name" value="TLC"/>
    <property type="match status" value="1"/>
</dbReference>
<gene>
    <name evidence="8" type="ORF">KC19_3G104400</name>
</gene>
<dbReference type="EMBL" id="CM026423">
    <property type="protein sequence ID" value="KAG0583043.1"/>
    <property type="molecule type" value="Genomic_DNA"/>
</dbReference>
<dbReference type="PANTHER" id="PTHR31898">
    <property type="entry name" value="TRANSMEMBRANE PROTEIN 136"/>
    <property type="match status" value="1"/>
</dbReference>
<evidence type="ECO:0000259" key="7">
    <source>
        <dbReference type="PROSITE" id="PS50922"/>
    </source>
</evidence>
<dbReference type="Pfam" id="PF03798">
    <property type="entry name" value="TRAM_LAG1_CLN8"/>
    <property type="match status" value="1"/>
</dbReference>
<protein>
    <recommendedName>
        <fullName evidence="7">TLC domain-containing protein</fullName>
    </recommendedName>
</protein>
<dbReference type="AlphaFoldDB" id="A0A8T0IKS4"/>
<name>A0A8T0IKS4_CERPU</name>
<organism evidence="8 9">
    <name type="scientific">Ceratodon purpureus</name>
    <name type="common">Fire moss</name>
    <name type="synonym">Dicranum purpureum</name>
    <dbReference type="NCBI Taxonomy" id="3225"/>
    <lineage>
        <taxon>Eukaryota</taxon>
        <taxon>Viridiplantae</taxon>
        <taxon>Streptophyta</taxon>
        <taxon>Embryophyta</taxon>
        <taxon>Bryophyta</taxon>
        <taxon>Bryophytina</taxon>
        <taxon>Bryopsida</taxon>
        <taxon>Dicranidae</taxon>
        <taxon>Pseudoditrichales</taxon>
        <taxon>Ditrichaceae</taxon>
        <taxon>Ceratodon</taxon>
    </lineage>
</organism>
<evidence type="ECO:0000256" key="6">
    <source>
        <dbReference type="SAM" id="Phobius"/>
    </source>
</evidence>
<accession>A0A8T0IKS4</accession>
<dbReference type="Proteomes" id="UP000822688">
    <property type="component" value="Chromosome 3"/>
</dbReference>
<dbReference type="PANTHER" id="PTHR31898:SF1">
    <property type="entry name" value="TLC DOMAIN-CONTAINING PROTEIN 5"/>
    <property type="match status" value="1"/>
</dbReference>
<sequence length="234" mass="25693">MGELTGGELQLGPKTMSAMVAAWALTYVLTRLALPARSKDFCNRCVSLIHVVVSVYFCNNSVADWSRPLDGVGAASTYPQMLALTVSLAYFIYDTICCAVELPFSWEMLIHHALTILGLAYGYVRQISGTELVACLILMEVSNPFMHGRELIKELKLKDSSLSLANDVIFALIFTVARIFIGPVVVYKCVVSPTSPFAVKVGAVGIQVVSLLWFYKIARMVVYKLSKPKSKKVA</sequence>
<keyword evidence="9" id="KW-1185">Reference proteome</keyword>
<evidence type="ECO:0000256" key="5">
    <source>
        <dbReference type="PROSITE-ProRule" id="PRU00205"/>
    </source>
</evidence>
<keyword evidence="4 5" id="KW-0472">Membrane</keyword>
<evidence type="ECO:0000256" key="2">
    <source>
        <dbReference type="ARBA" id="ARBA00022692"/>
    </source>
</evidence>
<dbReference type="InterPro" id="IPR042512">
    <property type="entry name" value="TLCD5"/>
</dbReference>
<feature type="transmembrane region" description="Helical" evidence="6">
    <location>
        <begin position="197"/>
        <end position="215"/>
    </location>
</feature>
<proteinExistence type="predicted"/>
<feature type="domain" description="TLC" evidence="7">
    <location>
        <begin position="36"/>
        <end position="226"/>
    </location>
</feature>
<dbReference type="GO" id="GO:0016020">
    <property type="term" value="C:membrane"/>
    <property type="evidence" value="ECO:0007669"/>
    <property type="project" value="UniProtKB-SubCell"/>
</dbReference>
<feature type="transmembrane region" description="Helical" evidence="6">
    <location>
        <begin position="164"/>
        <end position="185"/>
    </location>
</feature>
<evidence type="ECO:0000313" key="8">
    <source>
        <dbReference type="EMBL" id="KAG0583043.1"/>
    </source>
</evidence>
<evidence type="ECO:0000256" key="3">
    <source>
        <dbReference type="ARBA" id="ARBA00022989"/>
    </source>
</evidence>
<reference evidence="8" key="1">
    <citation type="submission" date="2020-06" db="EMBL/GenBank/DDBJ databases">
        <title>WGS assembly of Ceratodon purpureus strain R40.</title>
        <authorList>
            <person name="Carey S.B."/>
            <person name="Jenkins J."/>
            <person name="Shu S."/>
            <person name="Lovell J.T."/>
            <person name="Sreedasyam A."/>
            <person name="Maumus F."/>
            <person name="Tiley G.P."/>
            <person name="Fernandez-Pozo N."/>
            <person name="Barry K."/>
            <person name="Chen C."/>
            <person name="Wang M."/>
            <person name="Lipzen A."/>
            <person name="Daum C."/>
            <person name="Saski C.A."/>
            <person name="Payton A.C."/>
            <person name="Mcbreen J.C."/>
            <person name="Conrad R.E."/>
            <person name="Kollar L.M."/>
            <person name="Olsson S."/>
            <person name="Huttunen S."/>
            <person name="Landis J.B."/>
            <person name="Wickett N.J."/>
            <person name="Johnson M.G."/>
            <person name="Rensing S.A."/>
            <person name="Grimwood J."/>
            <person name="Schmutz J."/>
            <person name="Mcdaniel S.F."/>
        </authorList>
    </citation>
    <scope>NUCLEOTIDE SEQUENCE</scope>
    <source>
        <strain evidence="8">R40</strain>
    </source>
</reference>
<dbReference type="SMART" id="SM00724">
    <property type="entry name" value="TLC"/>
    <property type="match status" value="1"/>
</dbReference>
<feature type="transmembrane region" description="Helical" evidence="6">
    <location>
        <begin position="16"/>
        <end position="34"/>
    </location>
</feature>
<dbReference type="InterPro" id="IPR006634">
    <property type="entry name" value="TLC-dom"/>
</dbReference>
<keyword evidence="2 5" id="KW-0812">Transmembrane</keyword>
<evidence type="ECO:0000256" key="1">
    <source>
        <dbReference type="ARBA" id="ARBA00004141"/>
    </source>
</evidence>
<comment type="subcellular location">
    <subcellularLocation>
        <location evidence="1">Membrane</location>
        <topology evidence="1">Multi-pass membrane protein</topology>
    </subcellularLocation>
</comment>
<comment type="caution">
    <text evidence="8">The sequence shown here is derived from an EMBL/GenBank/DDBJ whole genome shotgun (WGS) entry which is preliminary data.</text>
</comment>
<evidence type="ECO:0000256" key="4">
    <source>
        <dbReference type="ARBA" id="ARBA00023136"/>
    </source>
</evidence>
<evidence type="ECO:0000313" key="9">
    <source>
        <dbReference type="Proteomes" id="UP000822688"/>
    </source>
</evidence>
<keyword evidence="3 6" id="KW-1133">Transmembrane helix</keyword>